<name>A0A2J6R8A7_HYAVF</name>
<dbReference type="Proteomes" id="UP000235786">
    <property type="component" value="Unassembled WGS sequence"/>
</dbReference>
<evidence type="ECO:0000313" key="9">
    <source>
        <dbReference type="EMBL" id="PMD34761.1"/>
    </source>
</evidence>
<evidence type="ECO:0000256" key="1">
    <source>
        <dbReference type="ARBA" id="ARBA00004141"/>
    </source>
</evidence>
<feature type="transmembrane region" description="Helical" evidence="7">
    <location>
        <begin position="180"/>
        <end position="201"/>
    </location>
</feature>
<sequence length="363" mass="40415">MSDHSPLPSDTDVAREYLIPCGILAVIGMTLCTARIVTRLRPSPHMHRDDYIIIVAAALSFSEYVGMAVATQHGWGHRSLYVSQKDRTIAFKMLFTVEMMWIISLALVRTSVACSLLRLSRCTGASERLWKGCLRGLIGVQFLVFVGWLVFLFFNCTPLRSTWDPVSIVKCWPNQYSISYGYGAGIMIVVDFILATMPVQLIRTLPRPLRERVLICCLMAMGLLATGIAAYKIPLSRQVNNGDPLSTTVKLSLWNKLEEQLGLIAACLPCLKAQMEHLFHQLGILKTHMRQWSTSATSSKNKTFSSSPGSRQDSNEPKAEDIRRSSDAGLVSFATNTFGTCHTSGTFKSHPESSVFESRNWDV</sequence>
<feature type="compositionally biased region" description="Basic and acidic residues" evidence="6">
    <location>
        <begin position="313"/>
        <end position="326"/>
    </location>
</feature>
<evidence type="ECO:0000256" key="3">
    <source>
        <dbReference type="ARBA" id="ARBA00022989"/>
    </source>
</evidence>
<comment type="subcellular location">
    <subcellularLocation>
        <location evidence="1">Membrane</location>
        <topology evidence="1">Multi-pass membrane protein</topology>
    </subcellularLocation>
</comment>
<reference evidence="9 10" key="1">
    <citation type="submission" date="2016-04" db="EMBL/GenBank/DDBJ databases">
        <title>A degradative enzymes factory behind the ericoid mycorrhizal symbiosis.</title>
        <authorList>
            <consortium name="DOE Joint Genome Institute"/>
            <person name="Martino E."/>
            <person name="Morin E."/>
            <person name="Grelet G."/>
            <person name="Kuo A."/>
            <person name="Kohler A."/>
            <person name="Daghino S."/>
            <person name="Barry K."/>
            <person name="Choi C."/>
            <person name="Cichocki N."/>
            <person name="Clum A."/>
            <person name="Copeland A."/>
            <person name="Hainaut M."/>
            <person name="Haridas S."/>
            <person name="Labutti K."/>
            <person name="Lindquist E."/>
            <person name="Lipzen A."/>
            <person name="Khouja H.-R."/>
            <person name="Murat C."/>
            <person name="Ohm R."/>
            <person name="Olson A."/>
            <person name="Spatafora J."/>
            <person name="Veneault-Fourrey C."/>
            <person name="Henrissat B."/>
            <person name="Grigoriev I."/>
            <person name="Martin F."/>
            <person name="Perotto S."/>
        </authorList>
    </citation>
    <scope>NUCLEOTIDE SEQUENCE [LARGE SCALE GENOMIC DNA]</scope>
    <source>
        <strain evidence="9 10">F</strain>
    </source>
</reference>
<evidence type="ECO:0000256" key="2">
    <source>
        <dbReference type="ARBA" id="ARBA00022692"/>
    </source>
</evidence>
<dbReference type="EMBL" id="KZ613953">
    <property type="protein sequence ID" value="PMD34761.1"/>
    <property type="molecule type" value="Genomic_DNA"/>
</dbReference>
<dbReference type="GO" id="GO:0016020">
    <property type="term" value="C:membrane"/>
    <property type="evidence" value="ECO:0007669"/>
    <property type="project" value="UniProtKB-SubCell"/>
</dbReference>
<evidence type="ECO:0000313" key="10">
    <source>
        <dbReference type="Proteomes" id="UP000235786"/>
    </source>
</evidence>
<feature type="transmembrane region" description="Helical" evidence="7">
    <location>
        <begin position="17"/>
        <end position="38"/>
    </location>
</feature>
<dbReference type="InterPro" id="IPR052337">
    <property type="entry name" value="SAT4-like"/>
</dbReference>
<dbReference type="PANTHER" id="PTHR33048:SF129">
    <property type="entry name" value="INTEGRAL MEMBRANE PROTEIN-RELATED"/>
    <property type="match status" value="1"/>
</dbReference>
<protein>
    <recommendedName>
        <fullName evidence="8">Rhodopsin domain-containing protein</fullName>
    </recommendedName>
</protein>
<dbReference type="InterPro" id="IPR049326">
    <property type="entry name" value="Rhodopsin_dom_fungi"/>
</dbReference>
<feature type="transmembrane region" description="Helical" evidence="7">
    <location>
        <begin position="133"/>
        <end position="154"/>
    </location>
</feature>
<feature type="region of interest" description="Disordered" evidence="6">
    <location>
        <begin position="296"/>
        <end position="326"/>
    </location>
</feature>
<comment type="similarity">
    <text evidence="5">Belongs to the SAT4 family.</text>
</comment>
<dbReference type="Pfam" id="PF20684">
    <property type="entry name" value="Fung_rhodopsin"/>
    <property type="match status" value="1"/>
</dbReference>
<dbReference type="AlphaFoldDB" id="A0A2J6R8A7"/>
<accession>A0A2J6R8A7</accession>
<evidence type="ECO:0000259" key="8">
    <source>
        <dbReference type="Pfam" id="PF20684"/>
    </source>
</evidence>
<evidence type="ECO:0000256" key="5">
    <source>
        <dbReference type="ARBA" id="ARBA00038359"/>
    </source>
</evidence>
<feature type="transmembrane region" description="Helical" evidence="7">
    <location>
        <begin position="89"/>
        <end position="112"/>
    </location>
</feature>
<evidence type="ECO:0000256" key="4">
    <source>
        <dbReference type="ARBA" id="ARBA00023136"/>
    </source>
</evidence>
<gene>
    <name evidence="9" type="ORF">L207DRAFT_467525</name>
</gene>
<keyword evidence="10" id="KW-1185">Reference proteome</keyword>
<dbReference type="OrthoDB" id="5278984at2759"/>
<keyword evidence="3 7" id="KW-1133">Transmembrane helix</keyword>
<feature type="transmembrane region" description="Helical" evidence="7">
    <location>
        <begin position="50"/>
        <end position="69"/>
    </location>
</feature>
<evidence type="ECO:0000256" key="6">
    <source>
        <dbReference type="SAM" id="MobiDB-lite"/>
    </source>
</evidence>
<dbReference type="PANTHER" id="PTHR33048">
    <property type="entry name" value="PTH11-LIKE INTEGRAL MEMBRANE PROTEIN (AFU_ORTHOLOGUE AFUA_5G11245)"/>
    <property type="match status" value="1"/>
</dbReference>
<evidence type="ECO:0000256" key="7">
    <source>
        <dbReference type="SAM" id="Phobius"/>
    </source>
</evidence>
<feature type="compositionally biased region" description="Polar residues" evidence="6">
    <location>
        <begin position="296"/>
        <end position="312"/>
    </location>
</feature>
<feature type="transmembrane region" description="Helical" evidence="7">
    <location>
        <begin position="213"/>
        <end position="231"/>
    </location>
</feature>
<organism evidence="9 10">
    <name type="scientific">Hyaloscypha variabilis (strain UAMH 11265 / GT02V1 / F)</name>
    <name type="common">Meliniomyces variabilis</name>
    <dbReference type="NCBI Taxonomy" id="1149755"/>
    <lineage>
        <taxon>Eukaryota</taxon>
        <taxon>Fungi</taxon>
        <taxon>Dikarya</taxon>
        <taxon>Ascomycota</taxon>
        <taxon>Pezizomycotina</taxon>
        <taxon>Leotiomycetes</taxon>
        <taxon>Helotiales</taxon>
        <taxon>Hyaloscyphaceae</taxon>
        <taxon>Hyaloscypha</taxon>
        <taxon>Hyaloscypha variabilis</taxon>
    </lineage>
</organism>
<keyword evidence="4 7" id="KW-0472">Membrane</keyword>
<feature type="domain" description="Rhodopsin" evidence="8">
    <location>
        <begin position="34"/>
        <end position="275"/>
    </location>
</feature>
<keyword evidence="2 7" id="KW-0812">Transmembrane</keyword>
<proteinExistence type="inferred from homology"/>